<feature type="domain" description="FMN-dependent dehydrogenase" evidence="2">
    <location>
        <begin position="80"/>
        <end position="157"/>
    </location>
</feature>
<evidence type="ECO:0000259" key="2">
    <source>
        <dbReference type="Pfam" id="PF01070"/>
    </source>
</evidence>
<accession>A0ABR0DWK4</accession>
<dbReference type="InterPro" id="IPR013785">
    <property type="entry name" value="Aldolase_TIM"/>
</dbReference>
<sequence length="166" mass="18924">MSHRLPYLDREVLTINDLKAKAGGRIPAATREWLDEGAMDLITLKENEEAYNRYKLRPRTLRNVRELDTSTSIWGTKVPAGFKAMIVSVDIPVLGLRLSEYRNDFTVPKHVKMPMLHAGEDDSATDPDELTLDDSLAWAEAIPWLRANTKMEIWLKGNSLTEFQRA</sequence>
<evidence type="ECO:0000256" key="1">
    <source>
        <dbReference type="ARBA" id="ARBA00001917"/>
    </source>
</evidence>
<evidence type="ECO:0000313" key="3">
    <source>
        <dbReference type="EMBL" id="KAK4493584.1"/>
    </source>
</evidence>
<dbReference type="PANTHER" id="PTHR10578">
    <property type="entry name" value="S -2-HYDROXY-ACID OXIDASE-RELATED"/>
    <property type="match status" value="1"/>
</dbReference>
<dbReference type="Pfam" id="PF01070">
    <property type="entry name" value="FMN_dh"/>
    <property type="match status" value="2"/>
</dbReference>
<proteinExistence type="predicted"/>
<keyword evidence="4" id="KW-1185">Reference proteome</keyword>
<comment type="caution">
    <text evidence="3">The sequence shown here is derived from an EMBL/GenBank/DDBJ whole genome shotgun (WGS) entry which is preliminary data.</text>
</comment>
<feature type="domain" description="FMN-dependent dehydrogenase" evidence="2">
    <location>
        <begin position="24"/>
        <end position="79"/>
    </location>
</feature>
<protein>
    <recommendedName>
        <fullName evidence="2">FMN-dependent dehydrogenase domain-containing protein</fullName>
    </recommendedName>
</protein>
<evidence type="ECO:0000313" key="4">
    <source>
        <dbReference type="Proteomes" id="UP001305779"/>
    </source>
</evidence>
<reference evidence="3 4" key="1">
    <citation type="journal article" date="2023" name="G3 (Bethesda)">
        <title>A chromosome-level genome assembly of Zasmidium syzygii isolated from banana leaves.</title>
        <authorList>
            <person name="van Westerhoven A.C."/>
            <person name="Mehrabi R."/>
            <person name="Talebi R."/>
            <person name="Steentjes M.B.F."/>
            <person name="Corcolon B."/>
            <person name="Chong P.A."/>
            <person name="Kema G.H.J."/>
            <person name="Seidl M.F."/>
        </authorList>
    </citation>
    <scope>NUCLEOTIDE SEQUENCE [LARGE SCALE GENOMIC DNA]</scope>
    <source>
        <strain evidence="3 4">P124</strain>
    </source>
</reference>
<dbReference type="Gene3D" id="3.20.20.70">
    <property type="entry name" value="Aldolase class I"/>
    <property type="match status" value="2"/>
</dbReference>
<name>A0ABR0DWK4_ZASCE</name>
<gene>
    <name evidence="3" type="ORF">PRZ48_015251</name>
</gene>
<dbReference type="SUPFAM" id="SSF51395">
    <property type="entry name" value="FMN-linked oxidoreductases"/>
    <property type="match status" value="1"/>
</dbReference>
<dbReference type="PANTHER" id="PTHR10578:SF149">
    <property type="entry name" value="2-HYDROXYACID OXIDASE 2"/>
    <property type="match status" value="1"/>
</dbReference>
<dbReference type="Proteomes" id="UP001305779">
    <property type="component" value="Unassembled WGS sequence"/>
</dbReference>
<organism evidence="3 4">
    <name type="scientific">Zasmidium cellare</name>
    <name type="common">Wine cellar mold</name>
    <name type="synonym">Racodium cellare</name>
    <dbReference type="NCBI Taxonomy" id="395010"/>
    <lineage>
        <taxon>Eukaryota</taxon>
        <taxon>Fungi</taxon>
        <taxon>Dikarya</taxon>
        <taxon>Ascomycota</taxon>
        <taxon>Pezizomycotina</taxon>
        <taxon>Dothideomycetes</taxon>
        <taxon>Dothideomycetidae</taxon>
        <taxon>Mycosphaerellales</taxon>
        <taxon>Mycosphaerellaceae</taxon>
        <taxon>Zasmidium</taxon>
    </lineage>
</organism>
<dbReference type="EMBL" id="JAXOVC010000016">
    <property type="protein sequence ID" value="KAK4493584.1"/>
    <property type="molecule type" value="Genomic_DNA"/>
</dbReference>
<comment type="cofactor">
    <cofactor evidence="1">
        <name>FMN</name>
        <dbReference type="ChEBI" id="CHEBI:58210"/>
    </cofactor>
</comment>
<dbReference type="InterPro" id="IPR000262">
    <property type="entry name" value="FMN-dep_DH"/>
</dbReference>